<reference evidence="3 4" key="1">
    <citation type="journal article" date="2023" name="G3 (Bethesda)">
        <title>A chromosome-length genome assembly and annotation of blackberry (Rubus argutus, cv. 'Hillquist').</title>
        <authorList>
            <person name="Bruna T."/>
            <person name="Aryal R."/>
            <person name="Dudchenko O."/>
            <person name="Sargent D.J."/>
            <person name="Mead D."/>
            <person name="Buti M."/>
            <person name="Cavallini A."/>
            <person name="Hytonen T."/>
            <person name="Andres J."/>
            <person name="Pham M."/>
            <person name="Weisz D."/>
            <person name="Mascagni F."/>
            <person name="Usai G."/>
            <person name="Natali L."/>
            <person name="Bassil N."/>
            <person name="Fernandez G.E."/>
            <person name="Lomsadze A."/>
            <person name="Armour M."/>
            <person name="Olukolu B."/>
            <person name="Poorten T."/>
            <person name="Britton C."/>
            <person name="Davik J."/>
            <person name="Ashrafi H."/>
            <person name="Aiden E.L."/>
            <person name="Borodovsky M."/>
            <person name="Worthington M."/>
        </authorList>
    </citation>
    <scope>NUCLEOTIDE SEQUENCE [LARGE SCALE GENOMIC DNA]</scope>
    <source>
        <strain evidence="3">PI 553951</strain>
    </source>
</reference>
<organism evidence="3 4">
    <name type="scientific">Rubus argutus</name>
    <name type="common">Southern blackberry</name>
    <dbReference type="NCBI Taxonomy" id="59490"/>
    <lineage>
        <taxon>Eukaryota</taxon>
        <taxon>Viridiplantae</taxon>
        <taxon>Streptophyta</taxon>
        <taxon>Embryophyta</taxon>
        <taxon>Tracheophyta</taxon>
        <taxon>Spermatophyta</taxon>
        <taxon>Magnoliopsida</taxon>
        <taxon>eudicotyledons</taxon>
        <taxon>Gunneridae</taxon>
        <taxon>Pentapetalae</taxon>
        <taxon>rosids</taxon>
        <taxon>fabids</taxon>
        <taxon>Rosales</taxon>
        <taxon>Rosaceae</taxon>
        <taxon>Rosoideae</taxon>
        <taxon>Rosoideae incertae sedis</taxon>
        <taxon>Rubus</taxon>
    </lineage>
</organism>
<sequence>MMTAPIWTRGDAGWVARPFWIWVHGLCVAGGLERSTDRGSTEGNGEVTGSVVMLFDLQLDGEGLIMVVRGCCEPWAVQLPAISINQASCNSQSPATVSLCTLTTNPTEPSRIPITRPASPCRFASAKPHPVPSALARSASPHAVLEPVPSVYLSTSPPNLPSHESASNPLPAHLARVGPEPSQDRLSPCVFPAVLPPSLHRRFPRVASSAAILQSSRCSRRRSLFRRHHSLSNAAAMSSSALPSLHNLLTREE</sequence>
<protein>
    <submittedName>
        <fullName evidence="3">Uncharacterized protein</fullName>
    </submittedName>
</protein>
<name>A0AAW1Y3F9_RUBAR</name>
<dbReference type="EMBL" id="JBEDUW010000002">
    <property type="protein sequence ID" value="KAK9943308.1"/>
    <property type="molecule type" value="Genomic_DNA"/>
</dbReference>
<feature type="chain" id="PRO_5043531042" evidence="2">
    <location>
        <begin position="26"/>
        <end position="253"/>
    </location>
</feature>
<comment type="caution">
    <text evidence="3">The sequence shown here is derived from an EMBL/GenBank/DDBJ whole genome shotgun (WGS) entry which is preliminary data.</text>
</comment>
<feature type="region of interest" description="Disordered" evidence="1">
    <location>
        <begin position="155"/>
        <end position="181"/>
    </location>
</feature>
<accession>A0AAW1Y3F9</accession>
<evidence type="ECO:0000313" key="4">
    <source>
        <dbReference type="Proteomes" id="UP001457282"/>
    </source>
</evidence>
<proteinExistence type="predicted"/>
<evidence type="ECO:0000256" key="2">
    <source>
        <dbReference type="SAM" id="SignalP"/>
    </source>
</evidence>
<gene>
    <name evidence="3" type="ORF">M0R45_008920</name>
</gene>
<feature type="compositionally biased region" description="Polar residues" evidence="1">
    <location>
        <begin position="155"/>
        <end position="168"/>
    </location>
</feature>
<evidence type="ECO:0000256" key="1">
    <source>
        <dbReference type="SAM" id="MobiDB-lite"/>
    </source>
</evidence>
<keyword evidence="2" id="KW-0732">Signal</keyword>
<dbReference type="Proteomes" id="UP001457282">
    <property type="component" value="Unassembled WGS sequence"/>
</dbReference>
<feature type="signal peptide" evidence="2">
    <location>
        <begin position="1"/>
        <end position="25"/>
    </location>
</feature>
<keyword evidence="4" id="KW-1185">Reference proteome</keyword>
<dbReference type="AlphaFoldDB" id="A0AAW1Y3F9"/>
<evidence type="ECO:0000313" key="3">
    <source>
        <dbReference type="EMBL" id="KAK9943308.1"/>
    </source>
</evidence>